<keyword evidence="1" id="KW-0808">Transferase</keyword>
<evidence type="ECO:0000256" key="4">
    <source>
        <dbReference type="ARBA" id="ARBA00022840"/>
    </source>
</evidence>
<dbReference type="Gene3D" id="1.10.510.10">
    <property type="entry name" value="Transferase(Phosphotransferase) domain 1"/>
    <property type="match status" value="1"/>
</dbReference>
<protein>
    <recommendedName>
        <fullName evidence="5">Protein kinase domain-containing protein</fullName>
    </recommendedName>
</protein>
<dbReference type="InterPro" id="IPR000719">
    <property type="entry name" value="Prot_kinase_dom"/>
</dbReference>
<accession>A0A7S1FLK5</accession>
<name>A0A7S1FLK5_9STRA</name>
<gene>
    <name evidence="6" type="ORF">CHYS00102_LOCUS3152</name>
</gene>
<evidence type="ECO:0000256" key="2">
    <source>
        <dbReference type="ARBA" id="ARBA00022741"/>
    </source>
</evidence>
<dbReference type="PRINTS" id="PR00109">
    <property type="entry name" value="TYRKINASE"/>
</dbReference>
<dbReference type="AlphaFoldDB" id="A0A7S1FLK5"/>
<dbReference type="PROSITE" id="PS50011">
    <property type="entry name" value="PROTEIN_KINASE_DOM"/>
    <property type="match status" value="1"/>
</dbReference>
<keyword evidence="2" id="KW-0547">Nucleotide-binding</keyword>
<dbReference type="InterPro" id="IPR001245">
    <property type="entry name" value="Ser-Thr/Tyr_kinase_cat_dom"/>
</dbReference>
<organism evidence="6">
    <name type="scientific">Corethron hystrix</name>
    <dbReference type="NCBI Taxonomy" id="216773"/>
    <lineage>
        <taxon>Eukaryota</taxon>
        <taxon>Sar</taxon>
        <taxon>Stramenopiles</taxon>
        <taxon>Ochrophyta</taxon>
        <taxon>Bacillariophyta</taxon>
        <taxon>Coscinodiscophyceae</taxon>
        <taxon>Corethrophycidae</taxon>
        <taxon>Corethrales</taxon>
        <taxon>Corethraceae</taxon>
        <taxon>Corethron</taxon>
    </lineage>
</organism>
<dbReference type="PANTHER" id="PTHR44329">
    <property type="entry name" value="SERINE/THREONINE-PROTEIN KINASE TNNI3K-RELATED"/>
    <property type="match status" value="1"/>
</dbReference>
<evidence type="ECO:0000256" key="1">
    <source>
        <dbReference type="ARBA" id="ARBA00022679"/>
    </source>
</evidence>
<feature type="domain" description="Protein kinase" evidence="5">
    <location>
        <begin position="1"/>
        <end position="236"/>
    </location>
</feature>
<reference evidence="6" key="1">
    <citation type="submission" date="2021-01" db="EMBL/GenBank/DDBJ databases">
        <authorList>
            <person name="Corre E."/>
            <person name="Pelletier E."/>
            <person name="Niang G."/>
            <person name="Scheremetjew M."/>
            <person name="Finn R."/>
            <person name="Kale V."/>
            <person name="Holt S."/>
            <person name="Cochrane G."/>
            <person name="Meng A."/>
            <person name="Brown T."/>
            <person name="Cohen L."/>
        </authorList>
    </citation>
    <scope>NUCLEOTIDE SEQUENCE</scope>
    <source>
        <strain evidence="6">308</strain>
    </source>
</reference>
<evidence type="ECO:0000259" key="5">
    <source>
        <dbReference type="PROSITE" id="PS50011"/>
    </source>
</evidence>
<evidence type="ECO:0000313" key="6">
    <source>
        <dbReference type="EMBL" id="CAD8875974.1"/>
    </source>
</evidence>
<dbReference type="SMART" id="SM00220">
    <property type="entry name" value="S_TKc"/>
    <property type="match status" value="1"/>
</dbReference>
<dbReference type="GO" id="GO:0005524">
    <property type="term" value="F:ATP binding"/>
    <property type="evidence" value="ECO:0007669"/>
    <property type="project" value="UniProtKB-KW"/>
</dbReference>
<keyword evidence="3" id="KW-0418">Kinase</keyword>
<sequence length="236" mass="27716">MNEAMHLKRIAHPNILRIRGVASHEEESTKFFIVLDRLYFTLEQQTDKWRKQADNRASSWKNCSSGRQIWSEKINVGYDIAGAMNYLHKKRIIYRDLKPQNIGFDVQGKVKLFDFDLAKELPSTDKGEYFNMTGLTGSIRYMSPEVFNEKLYNLSADVYSFGILFWQICSTQIPFFRMTIKTIHDQVANGSCRPHIPFGWDKQLRQLMKRCWNSHPSLRPSFFNVLEILGEVRENH</sequence>
<dbReference type="PANTHER" id="PTHR44329:SF288">
    <property type="entry name" value="MITOGEN-ACTIVATED PROTEIN KINASE KINASE KINASE 20"/>
    <property type="match status" value="1"/>
</dbReference>
<dbReference type="InterPro" id="IPR011009">
    <property type="entry name" value="Kinase-like_dom_sf"/>
</dbReference>
<keyword evidence="4" id="KW-0067">ATP-binding</keyword>
<dbReference type="GO" id="GO:0004674">
    <property type="term" value="F:protein serine/threonine kinase activity"/>
    <property type="evidence" value="ECO:0007669"/>
    <property type="project" value="TreeGrafter"/>
</dbReference>
<dbReference type="SUPFAM" id="SSF56112">
    <property type="entry name" value="Protein kinase-like (PK-like)"/>
    <property type="match status" value="1"/>
</dbReference>
<dbReference type="EMBL" id="HBFR01004612">
    <property type="protein sequence ID" value="CAD8875974.1"/>
    <property type="molecule type" value="Transcribed_RNA"/>
</dbReference>
<evidence type="ECO:0000256" key="3">
    <source>
        <dbReference type="ARBA" id="ARBA00022777"/>
    </source>
</evidence>
<proteinExistence type="predicted"/>
<dbReference type="Pfam" id="PF07714">
    <property type="entry name" value="PK_Tyr_Ser-Thr"/>
    <property type="match status" value="1"/>
</dbReference>
<dbReference type="InterPro" id="IPR051681">
    <property type="entry name" value="Ser/Thr_Kinases-Pseudokinases"/>
</dbReference>